<dbReference type="Proteomes" id="UP000234323">
    <property type="component" value="Unassembled WGS sequence"/>
</dbReference>
<accession>A0A2I1GRI0</accession>
<dbReference type="AlphaFoldDB" id="A0A2I1GRI0"/>
<protein>
    <submittedName>
        <fullName evidence="1">Uncharacterized protein</fullName>
    </submittedName>
</protein>
<reference evidence="1 2" key="1">
    <citation type="submission" date="2015-10" db="EMBL/GenBank/DDBJ databases">
        <title>Genome analyses suggest a sexual origin of heterokaryosis in a supposedly ancient asexual fungus.</title>
        <authorList>
            <person name="Ropars J."/>
            <person name="Sedzielewska K."/>
            <person name="Noel J."/>
            <person name="Charron P."/>
            <person name="Farinelli L."/>
            <person name="Marton T."/>
            <person name="Kruger M."/>
            <person name="Pelin A."/>
            <person name="Brachmann A."/>
            <person name="Corradi N."/>
        </authorList>
    </citation>
    <scope>NUCLEOTIDE SEQUENCE [LARGE SCALE GENOMIC DNA]</scope>
    <source>
        <strain evidence="1 2">A4</strain>
    </source>
</reference>
<gene>
    <name evidence="1" type="ORF">RhiirA4_465063</name>
</gene>
<evidence type="ECO:0000313" key="1">
    <source>
        <dbReference type="EMBL" id="PKY49195.1"/>
    </source>
</evidence>
<keyword evidence="2" id="KW-1185">Reference proteome</keyword>
<sequence>MHSRLVAKITELEAENFKLEPRRDDVMLRLRANLPALQIKGQFMSRIKGQFMSQIKGQFMSRIKGQFMSQTKGQFISQTKGQFMSQIKDNSCLQREAGFVIILEKIGECWNDVNVNQYIVSLNQPQNRVTIYRRSLQERSRGE</sequence>
<dbReference type="EMBL" id="LLXI01000714">
    <property type="protein sequence ID" value="PKY49195.1"/>
    <property type="molecule type" value="Genomic_DNA"/>
</dbReference>
<evidence type="ECO:0000313" key="2">
    <source>
        <dbReference type="Proteomes" id="UP000234323"/>
    </source>
</evidence>
<name>A0A2I1GRI0_9GLOM</name>
<comment type="caution">
    <text evidence="1">The sequence shown here is derived from an EMBL/GenBank/DDBJ whole genome shotgun (WGS) entry which is preliminary data.</text>
</comment>
<proteinExistence type="predicted"/>
<organism evidence="1 2">
    <name type="scientific">Rhizophagus irregularis</name>
    <dbReference type="NCBI Taxonomy" id="588596"/>
    <lineage>
        <taxon>Eukaryota</taxon>
        <taxon>Fungi</taxon>
        <taxon>Fungi incertae sedis</taxon>
        <taxon>Mucoromycota</taxon>
        <taxon>Glomeromycotina</taxon>
        <taxon>Glomeromycetes</taxon>
        <taxon>Glomerales</taxon>
        <taxon>Glomeraceae</taxon>
        <taxon>Rhizophagus</taxon>
    </lineage>
</organism>